<organism evidence="1">
    <name type="scientific">hydrothermal vent metagenome</name>
    <dbReference type="NCBI Taxonomy" id="652676"/>
    <lineage>
        <taxon>unclassified sequences</taxon>
        <taxon>metagenomes</taxon>
        <taxon>ecological metagenomes</taxon>
    </lineage>
</organism>
<sequence length="221" mass="24759">MPRIDPDTNKLAIVTVKRDKIFTLNKLATILGCSSRTAQTKLKSWKSHTSYNQNGRYYTLPTIPEFDPNGLWRYKDAAFSKHGNLKKTVIHLVNSAPAGLSGRQLGELLGLSPQSFLHHFRNCPGICREKHDGVYVYFADDTLVYESQVQQRCAIVCLPPLVTIADPEAIMILVAIIKHQGISAEDILTLPEIKKSQLTKPAIHRFFESHGLEKKILGSSH</sequence>
<reference evidence="1" key="1">
    <citation type="submission" date="2018-06" db="EMBL/GenBank/DDBJ databases">
        <authorList>
            <person name="Zhirakovskaya E."/>
        </authorList>
    </citation>
    <scope>NUCLEOTIDE SEQUENCE</scope>
</reference>
<proteinExistence type="predicted"/>
<name>A0A3B0V338_9ZZZZ</name>
<protein>
    <submittedName>
        <fullName evidence="1">Uncharacterized protein</fullName>
    </submittedName>
</protein>
<dbReference type="EMBL" id="UOEX01000102">
    <property type="protein sequence ID" value="VAW34783.1"/>
    <property type="molecule type" value="Genomic_DNA"/>
</dbReference>
<accession>A0A3B0V338</accession>
<evidence type="ECO:0000313" key="1">
    <source>
        <dbReference type="EMBL" id="VAW34783.1"/>
    </source>
</evidence>
<gene>
    <name evidence="1" type="ORF">MNBD_DELTA03-1426</name>
</gene>
<dbReference type="AlphaFoldDB" id="A0A3B0V338"/>